<evidence type="ECO:0000256" key="1">
    <source>
        <dbReference type="ARBA" id="ARBA00023015"/>
    </source>
</evidence>
<evidence type="ECO:0000256" key="3">
    <source>
        <dbReference type="ARBA" id="ARBA00023163"/>
    </source>
</evidence>
<gene>
    <name evidence="6" type="ORF">GCM10017772_37300</name>
</gene>
<comment type="caution">
    <text evidence="6">The sequence shown here is derived from an EMBL/GenBank/DDBJ whole genome shotgun (WGS) entry which is preliminary data.</text>
</comment>
<proteinExistence type="predicted"/>
<keyword evidence="3" id="KW-0804">Transcription</keyword>
<keyword evidence="7" id="KW-1185">Reference proteome</keyword>
<dbReference type="Gene3D" id="1.10.10.10">
    <property type="entry name" value="Winged helix-like DNA-binding domain superfamily/Winged helix DNA-binding domain"/>
    <property type="match status" value="1"/>
</dbReference>
<organism evidence="6 7">
    <name type="scientific">Promicromonospora soli</name>
    <dbReference type="NCBI Taxonomy" id="2035533"/>
    <lineage>
        <taxon>Bacteria</taxon>
        <taxon>Bacillati</taxon>
        <taxon>Actinomycetota</taxon>
        <taxon>Actinomycetes</taxon>
        <taxon>Micrococcales</taxon>
        <taxon>Promicromonosporaceae</taxon>
        <taxon>Promicromonospora</taxon>
    </lineage>
</organism>
<reference evidence="6" key="2">
    <citation type="submission" date="2020-09" db="EMBL/GenBank/DDBJ databases">
        <authorList>
            <person name="Sun Q."/>
            <person name="Zhou Y."/>
        </authorList>
    </citation>
    <scope>NUCLEOTIDE SEQUENCE</scope>
    <source>
        <strain evidence="6">CGMCC 4.7398</strain>
    </source>
</reference>
<protein>
    <recommendedName>
        <fullName evidence="5">HTH hxlR-type domain-containing protein</fullName>
    </recommendedName>
</protein>
<dbReference type="Pfam" id="PF01638">
    <property type="entry name" value="HxlR"/>
    <property type="match status" value="1"/>
</dbReference>
<dbReference type="RefSeq" id="WP_268247846.1">
    <property type="nucleotide sequence ID" value="NZ_BNAS01000006.1"/>
</dbReference>
<keyword evidence="1" id="KW-0805">Transcription regulation</keyword>
<reference evidence="6" key="1">
    <citation type="journal article" date="2014" name="Int. J. Syst. Evol. Microbiol.">
        <title>Complete genome sequence of Corynebacterium casei LMG S-19264T (=DSM 44701T), isolated from a smear-ripened cheese.</title>
        <authorList>
            <consortium name="US DOE Joint Genome Institute (JGI-PGF)"/>
            <person name="Walter F."/>
            <person name="Albersmeier A."/>
            <person name="Kalinowski J."/>
            <person name="Ruckert C."/>
        </authorList>
    </citation>
    <scope>NUCLEOTIDE SEQUENCE</scope>
    <source>
        <strain evidence="6">CGMCC 4.7398</strain>
    </source>
</reference>
<evidence type="ECO:0000256" key="2">
    <source>
        <dbReference type="ARBA" id="ARBA00023125"/>
    </source>
</evidence>
<dbReference type="PROSITE" id="PS51118">
    <property type="entry name" value="HTH_HXLR"/>
    <property type="match status" value="1"/>
</dbReference>
<dbReference type="AlphaFoldDB" id="A0A919G2Y9"/>
<feature type="region of interest" description="Disordered" evidence="4">
    <location>
        <begin position="1"/>
        <end position="39"/>
    </location>
</feature>
<evidence type="ECO:0000313" key="6">
    <source>
        <dbReference type="EMBL" id="GHH77117.1"/>
    </source>
</evidence>
<dbReference type="EMBL" id="BNAS01000006">
    <property type="protein sequence ID" value="GHH77117.1"/>
    <property type="molecule type" value="Genomic_DNA"/>
</dbReference>
<dbReference type="InterPro" id="IPR036388">
    <property type="entry name" value="WH-like_DNA-bd_sf"/>
</dbReference>
<evidence type="ECO:0000256" key="4">
    <source>
        <dbReference type="SAM" id="MobiDB-lite"/>
    </source>
</evidence>
<dbReference type="Proteomes" id="UP000627369">
    <property type="component" value="Unassembled WGS sequence"/>
</dbReference>
<dbReference type="SUPFAM" id="SSF46785">
    <property type="entry name" value="Winged helix' DNA-binding domain"/>
    <property type="match status" value="1"/>
</dbReference>
<name>A0A919G2Y9_9MICO</name>
<feature type="domain" description="HTH hxlR-type" evidence="5">
    <location>
        <begin position="50"/>
        <end position="148"/>
    </location>
</feature>
<dbReference type="PANTHER" id="PTHR33204">
    <property type="entry name" value="TRANSCRIPTIONAL REGULATOR, MARR FAMILY"/>
    <property type="match status" value="1"/>
</dbReference>
<keyword evidence="2" id="KW-0238">DNA-binding</keyword>
<evidence type="ECO:0000259" key="5">
    <source>
        <dbReference type="PROSITE" id="PS51118"/>
    </source>
</evidence>
<accession>A0A919G2Y9</accession>
<dbReference type="InterPro" id="IPR002577">
    <property type="entry name" value="HTH_HxlR"/>
</dbReference>
<dbReference type="PANTHER" id="PTHR33204:SF37">
    <property type="entry name" value="HTH-TYPE TRANSCRIPTIONAL REGULATOR YODB"/>
    <property type="match status" value="1"/>
</dbReference>
<sequence>MSITDLESADLGPELEPARESTSLESDVPGDGPTDGPSQELVADVFARGCTSRAAFDVVTSKWASLALLALGEGSYRFNALRRRVEGVSEKMLSQTLHALERDGMVTREVVTNIPPRVEYGLTPLGERVAEKLRALADLLETAAAAGEVGETPNGPDSERA</sequence>
<evidence type="ECO:0000313" key="7">
    <source>
        <dbReference type="Proteomes" id="UP000627369"/>
    </source>
</evidence>
<dbReference type="GO" id="GO:0003677">
    <property type="term" value="F:DNA binding"/>
    <property type="evidence" value="ECO:0007669"/>
    <property type="project" value="UniProtKB-KW"/>
</dbReference>
<dbReference type="InterPro" id="IPR036390">
    <property type="entry name" value="WH_DNA-bd_sf"/>
</dbReference>